<dbReference type="Gene3D" id="3.40.30.10">
    <property type="entry name" value="Glutaredoxin"/>
    <property type="match status" value="1"/>
</dbReference>
<dbReference type="PIRSF" id="PIRSF000303">
    <property type="entry name" value="Glutathion_perox"/>
    <property type="match status" value="1"/>
</dbReference>
<reference evidence="8 9" key="1">
    <citation type="submission" date="2018-04" db="EMBL/GenBank/DDBJ databases">
        <title>Genomic Encyclopedia of Archaeal and Bacterial Type Strains, Phase II (KMG-II): from individual species to whole genera.</title>
        <authorList>
            <person name="Goeker M."/>
        </authorList>
    </citation>
    <scope>NUCLEOTIDE SEQUENCE [LARGE SCALE GENOMIC DNA]</scope>
    <source>
        <strain evidence="8 9">DSM 29955</strain>
    </source>
</reference>
<keyword evidence="2 5" id="KW-0575">Peroxidase</keyword>
<keyword evidence="9" id="KW-1185">Reference proteome</keyword>
<gene>
    <name evidence="8" type="ORF">C8N45_101203</name>
</gene>
<dbReference type="InterPro" id="IPR029759">
    <property type="entry name" value="GPX_AS"/>
</dbReference>
<feature type="signal peptide" evidence="6">
    <location>
        <begin position="1"/>
        <end position="19"/>
    </location>
</feature>
<dbReference type="PROSITE" id="PS51352">
    <property type="entry name" value="THIOREDOXIN_2"/>
    <property type="match status" value="1"/>
</dbReference>
<dbReference type="CDD" id="cd00340">
    <property type="entry name" value="GSH_Peroxidase"/>
    <property type="match status" value="1"/>
</dbReference>
<sequence length="173" mass="19192">MFRILLIAVSFLFSTQAAAIDTDAPFDSIDGGTLSIAQWQGQPVLVVNTASQCAFTRQYRGLQDLYDRYRAQGLVVLAVPSDDFNQELATETEVKEFCELQYGIDMPMTTITHVKGEEAHPLYASLRQELGFIPRWNFNKVLIDGNGAVVETFGSRVTPDSAQIVDLIEALLN</sequence>
<accession>A0A2T6KPY1</accession>
<comment type="similarity">
    <text evidence="1 5">Belongs to the glutathione peroxidase family.</text>
</comment>
<dbReference type="Proteomes" id="UP000244523">
    <property type="component" value="Unassembled WGS sequence"/>
</dbReference>
<evidence type="ECO:0000256" key="5">
    <source>
        <dbReference type="RuleBase" id="RU000499"/>
    </source>
</evidence>
<keyword evidence="6" id="KW-0732">Signal</keyword>
<organism evidence="8 9">
    <name type="scientific">Yoonia sediminilitoris</name>
    <dbReference type="NCBI Taxonomy" id="1286148"/>
    <lineage>
        <taxon>Bacteria</taxon>
        <taxon>Pseudomonadati</taxon>
        <taxon>Pseudomonadota</taxon>
        <taxon>Alphaproteobacteria</taxon>
        <taxon>Rhodobacterales</taxon>
        <taxon>Paracoccaceae</taxon>
        <taxon>Yoonia</taxon>
    </lineage>
</organism>
<feature type="active site" evidence="4">
    <location>
        <position position="53"/>
    </location>
</feature>
<evidence type="ECO:0000256" key="3">
    <source>
        <dbReference type="ARBA" id="ARBA00023002"/>
    </source>
</evidence>
<dbReference type="InterPro" id="IPR000889">
    <property type="entry name" value="Glutathione_peroxidase"/>
</dbReference>
<proteinExistence type="inferred from homology"/>
<dbReference type="EMBL" id="QBUD01000001">
    <property type="protein sequence ID" value="PUB18619.1"/>
    <property type="molecule type" value="Genomic_DNA"/>
</dbReference>
<dbReference type="PROSITE" id="PS00460">
    <property type="entry name" value="GLUTATHIONE_PEROXID_1"/>
    <property type="match status" value="1"/>
</dbReference>
<dbReference type="InterPro" id="IPR013766">
    <property type="entry name" value="Thioredoxin_domain"/>
</dbReference>
<dbReference type="AlphaFoldDB" id="A0A2T6KPY1"/>
<dbReference type="PANTHER" id="PTHR11592">
    <property type="entry name" value="GLUTATHIONE PEROXIDASE"/>
    <property type="match status" value="1"/>
</dbReference>
<evidence type="ECO:0000256" key="2">
    <source>
        <dbReference type="ARBA" id="ARBA00022559"/>
    </source>
</evidence>
<name>A0A2T6KPY1_9RHOB</name>
<dbReference type="GO" id="GO:0004601">
    <property type="term" value="F:peroxidase activity"/>
    <property type="evidence" value="ECO:0007669"/>
    <property type="project" value="UniProtKB-KW"/>
</dbReference>
<feature type="chain" id="PRO_5015568412" description="Glutathione peroxidase" evidence="6">
    <location>
        <begin position="20"/>
        <end position="173"/>
    </location>
</feature>
<dbReference type="RefSeq" id="WP_108384368.1">
    <property type="nucleotide sequence ID" value="NZ_QBUD01000001.1"/>
</dbReference>
<comment type="caution">
    <text evidence="8">The sequence shown here is derived from an EMBL/GenBank/DDBJ whole genome shotgun (WGS) entry which is preliminary data.</text>
</comment>
<evidence type="ECO:0000313" key="8">
    <source>
        <dbReference type="EMBL" id="PUB18619.1"/>
    </source>
</evidence>
<protein>
    <recommendedName>
        <fullName evidence="5">Glutathione peroxidase</fullName>
    </recommendedName>
</protein>
<dbReference type="OrthoDB" id="9785502at2"/>
<evidence type="ECO:0000256" key="6">
    <source>
        <dbReference type="SAM" id="SignalP"/>
    </source>
</evidence>
<dbReference type="PROSITE" id="PS51355">
    <property type="entry name" value="GLUTATHIONE_PEROXID_3"/>
    <property type="match status" value="1"/>
</dbReference>
<dbReference type="SUPFAM" id="SSF52833">
    <property type="entry name" value="Thioredoxin-like"/>
    <property type="match status" value="1"/>
</dbReference>
<feature type="domain" description="Thioredoxin" evidence="7">
    <location>
        <begin position="13"/>
        <end position="173"/>
    </location>
</feature>
<dbReference type="PANTHER" id="PTHR11592:SF44">
    <property type="entry name" value="GLUTATHIONE PEROXIDASE"/>
    <property type="match status" value="1"/>
</dbReference>
<evidence type="ECO:0000313" key="9">
    <source>
        <dbReference type="Proteomes" id="UP000244523"/>
    </source>
</evidence>
<evidence type="ECO:0000259" key="7">
    <source>
        <dbReference type="PROSITE" id="PS51352"/>
    </source>
</evidence>
<evidence type="ECO:0000256" key="4">
    <source>
        <dbReference type="PIRSR" id="PIRSR000303-1"/>
    </source>
</evidence>
<dbReference type="Pfam" id="PF00255">
    <property type="entry name" value="GSHPx"/>
    <property type="match status" value="1"/>
</dbReference>
<keyword evidence="3 5" id="KW-0560">Oxidoreductase</keyword>
<dbReference type="PRINTS" id="PR01011">
    <property type="entry name" value="GLUTPROXDASE"/>
</dbReference>
<evidence type="ECO:0000256" key="1">
    <source>
        <dbReference type="ARBA" id="ARBA00006926"/>
    </source>
</evidence>
<dbReference type="GO" id="GO:0034599">
    <property type="term" value="P:cellular response to oxidative stress"/>
    <property type="evidence" value="ECO:0007669"/>
    <property type="project" value="TreeGrafter"/>
</dbReference>
<dbReference type="InterPro" id="IPR036249">
    <property type="entry name" value="Thioredoxin-like_sf"/>
</dbReference>